<dbReference type="Proteomes" id="UP000230973">
    <property type="component" value="Unassembled WGS sequence"/>
</dbReference>
<organism evidence="1 2">
    <name type="scientific">Candidatus Uhrbacteria bacterium CG_4_10_14_0_8_um_filter_58_22</name>
    <dbReference type="NCBI Taxonomy" id="1975029"/>
    <lineage>
        <taxon>Bacteria</taxon>
        <taxon>Candidatus Uhriibacteriota</taxon>
    </lineage>
</organism>
<evidence type="ECO:0000313" key="1">
    <source>
        <dbReference type="EMBL" id="PIY62212.1"/>
    </source>
</evidence>
<proteinExistence type="predicted"/>
<dbReference type="AlphaFoldDB" id="A0A2M7Q9D1"/>
<sequence>MVPEAKLEGPVAKQIEAAIEKLGRENVFGPQEVEKTFGVRLAEVPDVPFSIEELEQAEKLGQMLVLRVDKTPDGKPMSMEAMDEILVKKWEKEEKGKILNSLDLWRTDVVSKEFFTKEHPRLGWALVSKDVMRETEDKNYLKQTEIIVKTLKEKAFKDLELPDEYTEAIAEFESKKKKLAELIDSDWQEAAKQLVELKITQLTRQTVPEAVYDVAMYYDKNNKRLLADKSAWLASLDSNGFIVMLGKFRWRGMDGHRWVPRDRTYGLGVSLSRRL</sequence>
<comment type="caution">
    <text evidence="1">The sequence shown here is derived from an EMBL/GenBank/DDBJ whole genome shotgun (WGS) entry which is preliminary data.</text>
</comment>
<dbReference type="EMBL" id="PFLC01000047">
    <property type="protein sequence ID" value="PIY62212.1"/>
    <property type="molecule type" value="Genomic_DNA"/>
</dbReference>
<evidence type="ECO:0000313" key="2">
    <source>
        <dbReference type="Proteomes" id="UP000230973"/>
    </source>
</evidence>
<accession>A0A2M7Q9D1</accession>
<name>A0A2M7Q9D1_9BACT</name>
<gene>
    <name evidence="1" type="ORF">COY93_03525</name>
</gene>
<reference evidence="2" key="1">
    <citation type="submission" date="2017-09" db="EMBL/GenBank/DDBJ databases">
        <title>Depth-based differentiation of microbial function through sediment-hosted aquifers and enrichment of novel symbionts in the deep terrestrial subsurface.</title>
        <authorList>
            <person name="Probst A.J."/>
            <person name="Ladd B."/>
            <person name="Jarett J.K."/>
            <person name="Geller-Mcgrath D.E."/>
            <person name="Sieber C.M.K."/>
            <person name="Emerson J.B."/>
            <person name="Anantharaman K."/>
            <person name="Thomas B.C."/>
            <person name="Malmstrom R."/>
            <person name="Stieglmeier M."/>
            <person name="Klingl A."/>
            <person name="Woyke T."/>
            <person name="Ryan C.M."/>
            <person name="Banfield J.F."/>
        </authorList>
    </citation>
    <scope>NUCLEOTIDE SEQUENCE [LARGE SCALE GENOMIC DNA]</scope>
</reference>
<protein>
    <submittedName>
        <fullName evidence="1">Uncharacterized protein</fullName>
    </submittedName>
</protein>